<feature type="binding site" evidence="3">
    <location>
        <position position="479"/>
    </location>
    <ligand>
        <name>Zn(2+)</name>
        <dbReference type="ChEBI" id="CHEBI:29105"/>
        <label>2</label>
    </ligand>
</feature>
<feature type="binding site" evidence="3">
    <location>
        <position position="280"/>
    </location>
    <ligand>
        <name>Mg(2+)</name>
        <dbReference type="ChEBI" id="CHEBI:18420"/>
    </ligand>
</feature>
<keyword evidence="3" id="KW-0479">Metal-binding</keyword>
<evidence type="ECO:0000256" key="2">
    <source>
        <dbReference type="PIRSR" id="PIRSR601952-1"/>
    </source>
</evidence>
<feature type="signal peptide" evidence="5">
    <location>
        <begin position="1"/>
        <end position="18"/>
    </location>
</feature>
<dbReference type="SMR" id="A0A2V3INU5"/>
<comment type="cofactor">
    <cofactor evidence="3">
        <name>Mg(2+)</name>
        <dbReference type="ChEBI" id="CHEBI:18420"/>
    </cofactor>
    <text evidence="3">Binds 1 Mg(2+) ion.</text>
</comment>
<gene>
    <name evidence="6" type="ORF">BWQ96_06487</name>
</gene>
<dbReference type="CDD" id="cd16012">
    <property type="entry name" value="ALP"/>
    <property type="match status" value="1"/>
</dbReference>
<evidence type="ECO:0000256" key="1">
    <source>
        <dbReference type="ARBA" id="ARBA00012647"/>
    </source>
</evidence>
<feature type="binding site" evidence="3">
    <location>
        <position position="431"/>
    </location>
    <ligand>
        <name>Mg(2+)</name>
        <dbReference type="ChEBI" id="CHEBI:18420"/>
    </ligand>
</feature>
<feature type="chain" id="PRO_5015966022" description="alkaline phosphatase" evidence="5">
    <location>
        <begin position="19"/>
        <end position="748"/>
    </location>
</feature>
<name>A0A2V3INU5_9FLOR</name>
<keyword evidence="5" id="KW-0732">Signal</keyword>
<dbReference type="SUPFAM" id="SSF53649">
    <property type="entry name" value="Alkaline phosphatase-like"/>
    <property type="match status" value="1"/>
</dbReference>
<dbReference type="PANTHER" id="PTHR11596:SF72">
    <property type="entry name" value="ALKALINE PHOSPHATASE"/>
    <property type="match status" value="1"/>
</dbReference>
<keyword evidence="3" id="KW-0460">Magnesium</keyword>
<feature type="active site" description="Phosphoserine intermediate" evidence="2">
    <location>
        <position position="219"/>
    </location>
</feature>
<comment type="caution">
    <text evidence="6">The sequence shown here is derived from an EMBL/GenBank/DDBJ whole genome shotgun (WGS) entry which is preliminary data.</text>
</comment>
<evidence type="ECO:0000313" key="7">
    <source>
        <dbReference type="Proteomes" id="UP000247409"/>
    </source>
</evidence>
<reference evidence="6 7" key="1">
    <citation type="journal article" date="2018" name="Mol. Biol. Evol.">
        <title>Analysis of the draft genome of the red seaweed Gracilariopsis chorda provides insights into genome size evolution in Rhodophyta.</title>
        <authorList>
            <person name="Lee J."/>
            <person name="Yang E.C."/>
            <person name="Graf L."/>
            <person name="Yang J.H."/>
            <person name="Qiu H."/>
            <person name="Zel Zion U."/>
            <person name="Chan C.X."/>
            <person name="Stephens T.G."/>
            <person name="Weber A.P.M."/>
            <person name="Boo G.H."/>
            <person name="Boo S.M."/>
            <person name="Kim K.M."/>
            <person name="Shin Y."/>
            <person name="Jung M."/>
            <person name="Lee S.J."/>
            <person name="Yim H.S."/>
            <person name="Lee J.H."/>
            <person name="Bhattacharya D."/>
            <person name="Yoon H.S."/>
        </authorList>
    </citation>
    <scope>NUCLEOTIDE SEQUENCE [LARGE SCALE GENOMIC DNA]</scope>
    <source>
        <strain evidence="6 7">SKKU-2015</strain>
        <tissue evidence="6">Whole body</tissue>
    </source>
</reference>
<feature type="binding site" evidence="3">
    <location>
        <position position="278"/>
    </location>
    <ligand>
        <name>Mg(2+)</name>
        <dbReference type="ChEBI" id="CHEBI:18420"/>
    </ligand>
</feature>
<organism evidence="6 7">
    <name type="scientific">Gracilariopsis chorda</name>
    <dbReference type="NCBI Taxonomy" id="448386"/>
    <lineage>
        <taxon>Eukaryota</taxon>
        <taxon>Rhodophyta</taxon>
        <taxon>Florideophyceae</taxon>
        <taxon>Rhodymeniophycidae</taxon>
        <taxon>Gracilariales</taxon>
        <taxon>Gracilariaceae</taxon>
        <taxon>Gracilariopsis</taxon>
    </lineage>
</organism>
<feature type="binding site" evidence="3">
    <location>
        <position position="436"/>
    </location>
    <ligand>
        <name>Zn(2+)</name>
        <dbReference type="ChEBI" id="CHEBI:29105"/>
        <label>2</label>
    </ligand>
</feature>
<dbReference type="EC" id="3.1.3.1" evidence="1"/>
<comment type="cofactor">
    <cofactor evidence="3">
        <name>Zn(2+)</name>
        <dbReference type="ChEBI" id="CHEBI:29105"/>
    </cofactor>
    <text evidence="3">Binds 2 Zn(2+) ions.</text>
</comment>
<sequence length="748" mass="81342">MKNISTIFLALIAVSALALQKPERHFGCPAGKNVCIYPIDDANLQCETIFDFQVALHIPLGGMIQPQFRHEIDIKLTLPSGDILTPESLFGKEPELRNWTFLVQEDLADRNPKRFKSYATTYRNVVIHRKYGSGLVEVTVHARGVTTKVTYILHKPTKRRAKNVVLFIGDGMALPMMAAARLVSRGMYNGKYNDTLNIEKFPYLALQNPAGVDSIITDSANSATSFNTGQKSSFGALGVYGDSGDDNFAHPKQETIAEHIKRRFGMSVGVVTTSEIQDATPGAVWAHVRRREEKAAITAQAINGCQDCVLAVQPDVIMGGGGKYFKPMDSIDGSDMYANFSAKGYTVTHTRAEMMAAANDERTEKLLTISHNEDMEVWLDRNIYTDNMNDSSKSPTVNGPPPTDQPNLDEMVMAAIKVLSKNENGFYLMAEAASIDTSAHNLDIPRTLSDLIELDNTVGKVKKWAKEHGDDTLIMVTADHGHGFDVFGTVDTNIWDLAVFANEEGPVSDVDNYCSAVTDNIGRVFNVSVEPTTGMPLRESNIARRLAIGSYAFAGYPDYMDSNGDGFPDTWDVRTTLAAGMNNFPDHTEDYKVSPSMKRPAAPASLRFLSNALGVPDVLGFVNNPSDDPNGIFLSGNIASYLPTGVHTTQDVGLFAYGPGAEKVGGIMDNTEVFHIIASALGFGTDGDVDADNHLFNDVIRCKHDGDSCHCGEAGEGYVCACARNGPPAFVLPTTKLCSLKGSKIMPM</sequence>
<keyword evidence="3" id="KW-0862">Zinc</keyword>
<feature type="binding site" evidence="3">
    <location>
        <position position="440"/>
    </location>
    <ligand>
        <name>Zn(2+)</name>
        <dbReference type="ChEBI" id="CHEBI:29105"/>
        <label>2</label>
    </ligand>
</feature>
<feature type="binding site" evidence="3">
    <location>
        <position position="647"/>
    </location>
    <ligand>
        <name>Zn(2+)</name>
        <dbReference type="ChEBI" id="CHEBI:29105"/>
        <label>2</label>
    </ligand>
</feature>
<keyword evidence="7" id="KW-1185">Reference proteome</keyword>
<evidence type="ECO:0000256" key="4">
    <source>
        <dbReference type="RuleBase" id="RU003946"/>
    </source>
</evidence>
<comment type="similarity">
    <text evidence="4">Belongs to the alkaline phosphatase family.</text>
</comment>
<dbReference type="OrthoDB" id="5818554at2759"/>
<dbReference type="PRINTS" id="PR00113">
    <property type="entry name" value="ALKPHPHTASE"/>
</dbReference>
<evidence type="ECO:0000256" key="3">
    <source>
        <dbReference type="PIRSR" id="PIRSR601952-2"/>
    </source>
</evidence>
<dbReference type="Proteomes" id="UP000247409">
    <property type="component" value="Unassembled WGS sequence"/>
</dbReference>
<feature type="binding site" evidence="3">
    <location>
        <position position="480"/>
    </location>
    <ligand>
        <name>Zn(2+)</name>
        <dbReference type="ChEBI" id="CHEBI:29105"/>
        <label>2</label>
    </ligand>
</feature>
<dbReference type="Gene3D" id="3.40.720.10">
    <property type="entry name" value="Alkaline Phosphatase, subunit A"/>
    <property type="match status" value="2"/>
</dbReference>
<protein>
    <recommendedName>
        <fullName evidence="1">alkaline phosphatase</fullName>
        <ecNumber evidence="1">3.1.3.1</ecNumber>
    </recommendedName>
</protein>
<evidence type="ECO:0000256" key="5">
    <source>
        <dbReference type="SAM" id="SignalP"/>
    </source>
</evidence>
<feature type="binding site" evidence="3">
    <location>
        <position position="170"/>
    </location>
    <ligand>
        <name>Zn(2+)</name>
        <dbReference type="ChEBI" id="CHEBI:29105"/>
        <label>2</label>
    </ligand>
</feature>
<dbReference type="EMBL" id="NBIV01000112">
    <property type="protein sequence ID" value="PXF43755.1"/>
    <property type="molecule type" value="Genomic_DNA"/>
</dbReference>
<proteinExistence type="inferred from homology"/>
<dbReference type="GO" id="GO:0046872">
    <property type="term" value="F:metal ion binding"/>
    <property type="evidence" value="ECO:0007669"/>
    <property type="project" value="UniProtKB-KW"/>
</dbReference>
<dbReference type="GO" id="GO:0004035">
    <property type="term" value="F:alkaline phosphatase activity"/>
    <property type="evidence" value="ECO:0007669"/>
    <property type="project" value="UniProtKB-EC"/>
</dbReference>
<dbReference type="Pfam" id="PF00245">
    <property type="entry name" value="Alk_phosphatase"/>
    <property type="match status" value="1"/>
</dbReference>
<dbReference type="SMART" id="SM00098">
    <property type="entry name" value="alkPPc"/>
    <property type="match status" value="1"/>
</dbReference>
<dbReference type="InterPro" id="IPR001952">
    <property type="entry name" value="Alkaline_phosphatase"/>
</dbReference>
<dbReference type="PANTHER" id="PTHR11596">
    <property type="entry name" value="ALKALINE PHOSPHATASE"/>
    <property type="match status" value="1"/>
</dbReference>
<feature type="binding site" evidence="3">
    <location>
        <position position="170"/>
    </location>
    <ligand>
        <name>Mg(2+)</name>
        <dbReference type="ChEBI" id="CHEBI:18420"/>
    </ligand>
</feature>
<accession>A0A2V3INU5</accession>
<evidence type="ECO:0000313" key="6">
    <source>
        <dbReference type="EMBL" id="PXF43755.1"/>
    </source>
</evidence>
<dbReference type="STRING" id="448386.A0A2V3INU5"/>
<dbReference type="AlphaFoldDB" id="A0A2V3INU5"/>
<dbReference type="InterPro" id="IPR017850">
    <property type="entry name" value="Alkaline_phosphatase_core_sf"/>
</dbReference>